<dbReference type="InterPro" id="IPR039564">
    <property type="entry name" value="Peptidase_C39-like"/>
</dbReference>
<dbReference type="OrthoDB" id="640249at2759"/>
<dbReference type="GO" id="GO:0006508">
    <property type="term" value="P:proteolysis"/>
    <property type="evidence" value="ECO:0007669"/>
    <property type="project" value="InterPro"/>
</dbReference>
<dbReference type="STRING" id="1157962.A0A250XM84"/>
<dbReference type="EMBL" id="BEGY01000118">
    <property type="protein sequence ID" value="GAX84194.1"/>
    <property type="molecule type" value="Genomic_DNA"/>
</dbReference>
<accession>A0A250XM84</accession>
<sequence length="139" mass="15101">MYLLIRQAKYKEKPPSECYEAAKSNEATAYHQVELSEKAIKSCLASGYPIAMGITLYKAFESDAVAANGRVPMPQPGEEPEGGHAVCMVGYDDNQREFIMRNSSGETRAISTYHTNISWVALLSPVAPLVQVTPVGTCG</sequence>
<gene>
    <name evidence="2" type="ORF">CEUSTIGMA_g11617.t1</name>
</gene>
<dbReference type="GO" id="GO:0008234">
    <property type="term" value="F:cysteine-type peptidase activity"/>
    <property type="evidence" value="ECO:0007669"/>
    <property type="project" value="InterPro"/>
</dbReference>
<name>A0A250XM84_9CHLO</name>
<dbReference type="InterPro" id="IPR038765">
    <property type="entry name" value="Papain-like_cys_pep_sf"/>
</dbReference>
<dbReference type="PROSITE" id="PS00639">
    <property type="entry name" value="THIOL_PROTEASE_HIS"/>
    <property type="match status" value="1"/>
</dbReference>
<feature type="domain" description="Peptidase C39-like" evidence="1">
    <location>
        <begin position="18"/>
        <end position="102"/>
    </location>
</feature>
<protein>
    <recommendedName>
        <fullName evidence="1">Peptidase C39-like domain-containing protein</fullName>
    </recommendedName>
</protein>
<keyword evidence="3" id="KW-1185">Reference proteome</keyword>
<organism evidence="2 3">
    <name type="scientific">Chlamydomonas eustigma</name>
    <dbReference type="NCBI Taxonomy" id="1157962"/>
    <lineage>
        <taxon>Eukaryota</taxon>
        <taxon>Viridiplantae</taxon>
        <taxon>Chlorophyta</taxon>
        <taxon>core chlorophytes</taxon>
        <taxon>Chlorophyceae</taxon>
        <taxon>CS clade</taxon>
        <taxon>Chlamydomonadales</taxon>
        <taxon>Chlamydomonadaceae</taxon>
        <taxon>Chlamydomonas</taxon>
    </lineage>
</organism>
<dbReference type="AlphaFoldDB" id="A0A250XM84"/>
<dbReference type="Proteomes" id="UP000232323">
    <property type="component" value="Unassembled WGS sequence"/>
</dbReference>
<evidence type="ECO:0000259" key="1">
    <source>
        <dbReference type="Pfam" id="PF13529"/>
    </source>
</evidence>
<proteinExistence type="predicted"/>
<evidence type="ECO:0000313" key="2">
    <source>
        <dbReference type="EMBL" id="GAX84194.1"/>
    </source>
</evidence>
<dbReference type="SUPFAM" id="SSF54001">
    <property type="entry name" value="Cysteine proteinases"/>
    <property type="match status" value="1"/>
</dbReference>
<evidence type="ECO:0000313" key="3">
    <source>
        <dbReference type="Proteomes" id="UP000232323"/>
    </source>
</evidence>
<dbReference type="Pfam" id="PF13529">
    <property type="entry name" value="Peptidase_C39_2"/>
    <property type="match status" value="1"/>
</dbReference>
<dbReference type="Gene3D" id="3.90.70.10">
    <property type="entry name" value="Cysteine proteinases"/>
    <property type="match status" value="1"/>
</dbReference>
<reference evidence="2 3" key="1">
    <citation type="submission" date="2017-08" db="EMBL/GenBank/DDBJ databases">
        <title>Acidophilic green algal genome provides insights into adaptation to an acidic environment.</title>
        <authorList>
            <person name="Hirooka S."/>
            <person name="Hirose Y."/>
            <person name="Kanesaki Y."/>
            <person name="Higuchi S."/>
            <person name="Fujiwara T."/>
            <person name="Onuma R."/>
            <person name="Era A."/>
            <person name="Ohbayashi R."/>
            <person name="Uzuka A."/>
            <person name="Nozaki H."/>
            <person name="Yoshikawa H."/>
            <person name="Miyagishima S.Y."/>
        </authorList>
    </citation>
    <scope>NUCLEOTIDE SEQUENCE [LARGE SCALE GENOMIC DNA]</scope>
    <source>
        <strain evidence="2 3">NIES-2499</strain>
    </source>
</reference>
<dbReference type="InterPro" id="IPR025660">
    <property type="entry name" value="Pept_his_AS"/>
</dbReference>
<comment type="caution">
    <text evidence="2">The sequence shown here is derived from an EMBL/GenBank/DDBJ whole genome shotgun (WGS) entry which is preliminary data.</text>
</comment>